<comment type="caution">
    <text evidence="2">The sequence shown here is derived from an EMBL/GenBank/DDBJ whole genome shotgun (WGS) entry which is preliminary data.</text>
</comment>
<dbReference type="AlphaFoldDB" id="A0AAW2RQB9"/>
<feature type="domain" description="F-box" evidence="1">
    <location>
        <begin position="2"/>
        <end position="51"/>
    </location>
</feature>
<protein>
    <recommendedName>
        <fullName evidence="1">F-box domain-containing protein</fullName>
    </recommendedName>
</protein>
<dbReference type="Pfam" id="PF23310">
    <property type="entry name" value="TPR_27"/>
    <property type="match status" value="1"/>
</dbReference>
<dbReference type="PANTHER" id="PTHR33784">
    <property type="entry name" value="OS05G0482100 PROTEIN"/>
    <property type="match status" value="1"/>
</dbReference>
<accession>A0AAW2RQB9</accession>
<proteinExistence type="predicted"/>
<reference evidence="2" key="1">
    <citation type="submission" date="2020-06" db="EMBL/GenBank/DDBJ databases">
        <authorList>
            <person name="Li T."/>
            <person name="Hu X."/>
            <person name="Zhang T."/>
            <person name="Song X."/>
            <person name="Zhang H."/>
            <person name="Dai N."/>
            <person name="Sheng W."/>
            <person name="Hou X."/>
            <person name="Wei L."/>
        </authorList>
    </citation>
    <scope>NUCLEOTIDE SEQUENCE</scope>
    <source>
        <strain evidence="2">KEN8</strain>
        <tissue evidence="2">Leaf</tissue>
    </source>
</reference>
<sequence length="222" mass="25103">MSSILDCIPKELLTDILARVATSSLNNYFNVKLSCKMLKEVAECSNVYKCISLDEFPVAALHDMNKDARRFMNRCVACENLDALYMWGMVEYFSCDNLATALTFLNKSASLGHVGAYYIITIILLLSGKDYREKGVTLLGAMKISGEYREKVKYYREKLIDFLRSAKTRNPKVLNGRPTCCTNVRHRFLETNALALVGDVDDSVFCDACTCDRELSYIFEGI</sequence>
<dbReference type="InterPro" id="IPR040338">
    <property type="entry name" value="At1g67623-like"/>
</dbReference>
<evidence type="ECO:0000313" key="2">
    <source>
        <dbReference type="EMBL" id="KAL0382147.1"/>
    </source>
</evidence>
<reference evidence="2" key="2">
    <citation type="journal article" date="2024" name="Plant">
        <title>Genomic evolution and insights into agronomic trait innovations of Sesamum species.</title>
        <authorList>
            <person name="Miao H."/>
            <person name="Wang L."/>
            <person name="Qu L."/>
            <person name="Liu H."/>
            <person name="Sun Y."/>
            <person name="Le M."/>
            <person name="Wang Q."/>
            <person name="Wei S."/>
            <person name="Zheng Y."/>
            <person name="Lin W."/>
            <person name="Duan Y."/>
            <person name="Cao H."/>
            <person name="Xiong S."/>
            <person name="Wang X."/>
            <person name="Wei L."/>
            <person name="Li C."/>
            <person name="Ma Q."/>
            <person name="Ju M."/>
            <person name="Zhao R."/>
            <person name="Li G."/>
            <person name="Mu C."/>
            <person name="Tian Q."/>
            <person name="Mei H."/>
            <person name="Zhang T."/>
            <person name="Gao T."/>
            <person name="Zhang H."/>
        </authorList>
    </citation>
    <scope>NUCLEOTIDE SEQUENCE</scope>
    <source>
        <strain evidence="2">KEN8</strain>
    </source>
</reference>
<name>A0AAW2RQB9_9LAMI</name>
<gene>
    <name evidence="2" type="ORF">Scaly_0502000</name>
</gene>
<dbReference type="PANTHER" id="PTHR33784:SF10">
    <property type="entry name" value="F-BOX PROTEIN"/>
    <property type="match status" value="1"/>
</dbReference>
<dbReference type="InterPro" id="IPR057136">
    <property type="entry name" value="At2g35280_TPR_dom"/>
</dbReference>
<organism evidence="2">
    <name type="scientific">Sesamum calycinum</name>
    <dbReference type="NCBI Taxonomy" id="2727403"/>
    <lineage>
        <taxon>Eukaryota</taxon>
        <taxon>Viridiplantae</taxon>
        <taxon>Streptophyta</taxon>
        <taxon>Embryophyta</taxon>
        <taxon>Tracheophyta</taxon>
        <taxon>Spermatophyta</taxon>
        <taxon>Magnoliopsida</taxon>
        <taxon>eudicotyledons</taxon>
        <taxon>Gunneridae</taxon>
        <taxon>Pentapetalae</taxon>
        <taxon>asterids</taxon>
        <taxon>lamiids</taxon>
        <taxon>Lamiales</taxon>
        <taxon>Pedaliaceae</taxon>
        <taxon>Sesamum</taxon>
    </lineage>
</organism>
<dbReference type="PROSITE" id="PS50181">
    <property type="entry name" value="FBOX"/>
    <property type="match status" value="1"/>
</dbReference>
<dbReference type="EMBL" id="JACGWM010000003">
    <property type="protein sequence ID" value="KAL0382147.1"/>
    <property type="molecule type" value="Genomic_DNA"/>
</dbReference>
<dbReference type="InterPro" id="IPR001810">
    <property type="entry name" value="F-box_dom"/>
</dbReference>
<evidence type="ECO:0000259" key="1">
    <source>
        <dbReference type="PROSITE" id="PS50181"/>
    </source>
</evidence>